<evidence type="ECO:0000313" key="1">
    <source>
        <dbReference type="EMBL" id="RYR48264.1"/>
    </source>
</evidence>
<proteinExistence type="predicted"/>
<keyword evidence="2" id="KW-1185">Reference proteome</keyword>
<name>A0A445CBD2_ARAHY</name>
<protein>
    <recommendedName>
        <fullName evidence="3">Protein FAR1-RELATED SEQUENCE</fullName>
    </recommendedName>
</protein>
<dbReference type="AlphaFoldDB" id="A0A445CBD2"/>
<accession>A0A445CBD2</accession>
<evidence type="ECO:0008006" key="3">
    <source>
        <dbReference type="Google" id="ProtNLM"/>
    </source>
</evidence>
<gene>
    <name evidence="1" type="ORF">Ahy_A07g034277</name>
</gene>
<sequence>MLVFGSFQRQLSIFVQRIIKNNEKAEIRPRKTYQLFVAAIWGHHELTFIEKDVRNYIMREVRNYGVRDNKRLSKSRERESDTADVHTIIPCAIKFSIKAQISMCILTRSSGKSKHNLEKIFERVNKVLPRYILEQWNNNVKRRHTHIKRSHNEPLLESRSRRFDNLVCRSQNICEFASQSEELTEILHLAYDNAMVEMQEYKAKKRKMSLSHDDASLEDINKFQNPPRLRTRGRPKNRLETNTEKQIANAAKKKESKALSEYIDNSIHQLSPAISSHILHNFI</sequence>
<evidence type="ECO:0000313" key="2">
    <source>
        <dbReference type="Proteomes" id="UP000289738"/>
    </source>
</evidence>
<dbReference type="EMBL" id="SDMP01000007">
    <property type="protein sequence ID" value="RYR48264.1"/>
    <property type="molecule type" value="Genomic_DNA"/>
</dbReference>
<comment type="caution">
    <text evidence="1">The sequence shown here is derived from an EMBL/GenBank/DDBJ whole genome shotgun (WGS) entry which is preliminary data.</text>
</comment>
<organism evidence="1 2">
    <name type="scientific">Arachis hypogaea</name>
    <name type="common">Peanut</name>
    <dbReference type="NCBI Taxonomy" id="3818"/>
    <lineage>
        <taxon>Eukaryota</taxon>
        <taxon>Viridiplantae</taxon>
        <taxon>Streptophyta</taxon>
        <taxon>Embryophyta</taxon>
        <taxon>Tracheophyta</taxon>
        <taxon>Spermatophyta</taxon>
        <taxon>Magnoliopsida</taxon>
        <taxon>eudicotyledons</taxon>
        <taxon>Gunneridae</taxon>
        <taxon>Pentapetalae</taxon>
        <taxon>rosids</taxon>
        <taxon>fabids</taxon>
        <taxon>Fabales</taxon>
        <taxon>Fabaceae</taxon>
        <taxon>Papilionoideae</taxon>
        <taxon>50 kb inversion clade</taxon>
        <taxon>dalbergioids sensu lato</taxon>
        <taxon>Dalbergieae</taxon>
        <taxon>Pterocarpus clade</taxon>
        <taxon>Arachis</taxon>
    </lineage>
</organism>
<dbReference type="Proteomes" id="UP000289738">
    <property type="component" value="Chromosome A07"/>
</dbReference>
<reference evidence="1 2" key="1">
    <citation type="submission" date="2019-01" db="EMBL/GenBank/DDBJ databases">
        <title>Sequencing of cultivated peanut Arachis hypogaea provides insights into genome evolution and oil improvement.</title>
        <authorList>
            <person name="Chen X."/>
        </authorList>
    </citation>
    <scope>NUCLEOTIDE SEQUENCE [LARGE SCALE GENOMIC DNA]</scope>
    <source>
        <strain evidence="2">cv. Fuhuasheng</strain>
        <tissue evidence="1">Leaves</tissue>
    </source>
</reference>